<dbReference type="Pfam" id="PF00067">
    <property type="entry name" value="p450"/>
    <property type="match status" value="1"/>
</dbReference>
<dbReference type="SUPFAM" id="SSF48264">
    <property type="entry name" value="Cytochrome P450"/>
    <property type="match status" value="1"/>
</dbReference>
<dbReference type="PRINTS" id="PR00463">
    <property type="entry name" value="EP450I"/>
</dbReference>
<dbReference type="RefSeq" id="XP_066659721.1">
    <property type="nucleotide sequence ID" value="XM_066794544.1"/>
</dbReference>
<keyword evidence="3 8" id="KW-0349">Heme</keyword>
<evidence type="ECO:0000256" key="2">
    <source>
        <dbReference type="ARBA" id="ARBA00010617"/>
    </source>
</evidence>
<evidence type="ECO:0000256" key="5">
    <source>
        <dbReference type="ARBA" id="ARBA00023002"/>
    </source>
</evidence>
<evidence type="ECO:0000256" key="4">
    <source>
        <dbReference type="ARBA" id="ARBA00022723"/>
    </source>
</evidence>
<dbReference type="InterPro" id="IPR001128">
    <property type="entry name" value="Cyt_P450"/>
</dbReference>
<keyword evidence="9" id="KW-1133">Transmembrane helix</keyword>
<evidence type="ECO:0000256" key="7">
    <source>
        <dbReference type="ARBA" id="ARBA00023033"/>
    </source>
</evidence>
<dbReference type="InterPro" id="IPR002401">
    <property type="entry name" value="Cyt_P450_E_grp-I"/>
</dbReference>
<comment type="cofactor">
    <cofactor evidence="1">
        <name>heme</name>
        <dbReference type="ChEBI" id="CHEBI:30413"/>
    </cofactor>
</comment>
<proteinExistence type="inferred from homology"/>
<dbReference type="PANTHER" id="PTHR46206">
    <property type="entry name" value="CYTOCHROME P450"/>
    <property type="match status" value="1"/>
</dbReference>
<evidence type="ECO:0000256" key="8">
    <source>
        <dbReference type="RuleBase" id="RU000461"/>
    </source>
</evidence>
<dbReference type="PANTHER" id="PTHR46206:SF1">
    <property type="entry name" value="P450, PUTATIVE (EUROFUNG)-RELATED"/>
    <property type="match status" value="1"/>
</dbReference>
<dbReference type="CDD" id="cd11041">
    <property type="entry name" value="CYP503A1-like"/>
    <property type="match status" value="1"/>
</dbReference>
<evidence type="ECO:0000256" key="9">
    <source>
        <dbReference type="SAM" id="Phobius"/>
    </source>
</evidence>
<evidence type="ECO:0000313" key="11">
    <source>
        <dbReference type="Proteomes" id="UP001360953"/>
    </source>
</evidence>
<keyword evidence="4 8" id="KW-0479">Metal-binding</keyword>
<keyword evidence="5 8" id="KW-0560">Oxidoreductase</keyword>
<reference evidence="10 11" key="1">
    <citation type="submission" date="2024-04" db="EMBL/GenBank/DDBJ databases">
        <title>Phyllosticta paracitricarpa is synonymous to the EU quarantine fungus P. citricarpa based on phylogenomic analyses.</title>
        <authorList>
            <consortium name="Lawrence Berkeley National Laboratory"/>
            <person name="Van ingen-buijs V.A."/>
            <person name="Van westerhoven A.C."/>
            <person name="Haridas S."/>
            <person name="Skiadas P."/>
            <person name="Martin F."/>
            <person name="Groenewald J.Z."/>
            <person name="Crous P.W."/>
            <person name="Seidl M.F."/>
        </authorList>
    </citation>
    <scope>NUCLEOTIDE SEQUENCE [LARGE SCALE GENOMIC DNA]</scope>
    <source>
        <strain evidence="10 11">CPC 17464</strain>
    </source>
</reference>
<dbReference type="PROSITE" id="PS00086">
    <property type="entry name" value="CYTOCHROME_P450"/>
    <property type="match status" value="1"/>
</dbReference>
<dbReference type="Gene3D" id="1.10.630.10">
    <property type="entry name" value="Cytochrome P450"/>
    <property type="match status" value="1"/>
</dbReference>
<keyword evidence="9" id="KW-0812">Transmembrane</keyword>
<dbReference type="GeneID" id="92027450"/>
<protein>
    <submittedName>
        <fullName evidence="10">Cytochrome P450</fullName>
    </submittedName>
</protein>
<gene>
    <name evidence="10" type="ORF">J3D65DRAFT_21700</name>
</gene>
<dbReference type="InterPro" id="IPR017972">
    <property type="entry name" value="Cyt_P450_CS"/>
</dbReference>
<dbReference type="EMBL" id="JBBPEH010000001">
    <property type="protein sequence ID" value="KAK7544486.1"/>
    <property type="molecule type" value="Genomic_DNA"/>
</dbReference>
<feature type="transmembrane region" description="Helical" evidence="9">
    <location>
        <begin position="20"/>
        <end position="39"/>
    </location>
</feature>
<organism evidence="10 11">
    <name type="scientific">Phyllosticta citribraziliensis</name>
    <dbReference type="NCBI Taxonomy" id="989973"/>
    <lineage>
        <taxon>Eukaryota</taxon>
        <taxon>Fungi</taxon>
        <taxon>Dikarya</taxon>
        <taxon>Ascomycota</taxon>
        <taxon>Pezizomycotina</taxon>
        <taxon>Dothideomycetes</taxon>
        <taxon>Dothideomycetes incertae sedis</taxon>
        <taxon>Botryosphaeriales</taxon>
        <taxon>Phyllostictaceae</taxon>
        <taxon>Phyllosticta</taxon>
    </lineage>
</organism>
<keyword evidence="11" id="KW-1185">Reference proteome</keyword>
<evidence type="ECO:0000256" key="1">
    <source>
        <dbReference type="ARBA" id="ARBA00001971"/>
    </source>
</evidence>
<keyword evidence="6 8" id="KW-0408">Iron</keyword>
<evidence type="ECO:0000256" key="3">
    <source>
        <dbReference type="ARBA" id="ARBA00022617"/>
    </source>
</evidence>
<comment type="caution">
    <text evidence="10">The sequence shown here is derived from an EMBL/GenBank/DDBJ whole genome shotgun (WGS) entry which is preliminary data.</text>
</comment>
<keyword evidence="9" id="KW-0472">Membrane</keyword>
<name>A0ABR1MB81_9PEZI</name>
<accession>A0ABR1MB81</accession>
<sequence>MENVTETVLLSNASSSASSTGWKVYLIAALPAVIYILHIRATRLRVVPKGVPWVGLRNEWFSKIRANMRETFHSKQNIEEGYQKYGKNHTPYITPNATFKAEVVLPPSYMSWLVSQPDSVLSIYKVLIADVEFDYTSPRSWQFHRPFHVEALNKMNLNLMTGVMIDEMTGCLDKWFGDVPGKWKRVSVQDSMRTILTRITNRVFVGKEIAHGEDYFHYSSNFVFNIMKCAFMIAYFIPAVLKPLLGPIAALPVRYYDYHCQRYLVPLIQRHLDEASAAKDAHHEERNPDMLQLMARFAAKSSDPLDHDPRSLCARILALNFVGIHTSSSAAISAIIDILCAGPDVFAALRNEAASVLRDASGVWSKASVNKLVLMDSTLRESLRFSAFKARGVERQVVKKGGVTLPDGTLLPEGTKVGMPTTEIHMDPEFYDEPRVFKHDRFVGKAEVGMVNTTDTFLAFGHGKHACPGRFFSTHELKLLFAHIVLNYDFKFFAERPGTVYMSDFCLIPREVFFETCRRERSAHLDTEAEEKAS</sequence>
<dbReference type="Proteomes" id="UP001360953">
    <property type="component" value="Unassembled WGS sequence"/>
</dbReference>
<dbReference type="InterPro" id="IPR036396">
    <property type="entry name" value="Cyt_P450_sf"/>
</dbReference>
<keyword evidence="7 8" id="KW-0503">Monooxygenase</keyword>
<comment type="similarity">
    <text evidence="2 8">Belongs to the cytochrome P450 family.</text>
</comment>
<evidence type="ECO:0000313" key="10">
    <source>
        <dbReference type="EMBL" id="KAK7544486.1"/>
    </source>
</evidence>
<evidence type="ECO:0000256" key="6">
    <source>
        <dbReference type="ARBA" id="ARBA00023004"/>
    </source>
</evidence>